<evidence type="ECO:0000256" key="2">
    <source>
        <dbReference type="ARBA" id="ARBA00022448"/>
    </source>
</evidence>
<evidence type="ECO:0000313" key="7">
    <source>
        <dbReference type="Proteomes" id="UP001332192"/>
    </source>
</evidence>
<dbReference type="InterPro" id="IPR027417">
    <property type="entry name" value="P-loop_NTPase"/>
</dbReference>
<organism evidence="6 7">
    <name type="scientific">Carboxydichorda subterranea</name>
    <dbReference type="NCBI Taxonomy" id="3109565"/>
    <lineage>
        <taxon>Bacteria</taxon>
        <taxon>Bacillati</taxon>
        <taxon>Bacillota</taxon>
        <taxon>Limnochordia</taxon>
        <taxon>Limnochordales</taxon>
        <taxon>Geochordaceae</taxon>
        <taxon>Carboxydichorda</taxon>
    </lineage>
</organism>
<evidence type="ECO:0000259" key="5">
    <source>
        <dbReference type="PROSITE" id="PS50893"/>
    </source>
</evidence>
<keyword evidence="3" id="KW-0547">Nucleotide-binding</keyword>
<dbReference type="SMART" id="SM00382">
    <property type="entry name" value="AAA"/>
    <property type="match status" value="1"/>
</dbReference>
<dbReference type="GO" id="GO:0005524">
    <property type="term" value="F:ATP binding"/>
    <property type="evidence" value="ECO:0007669"/>
    <property type="project" value="UniProtKB-KW"/>
</dbReference>
<evidence type="ECO:0000256" key="4">
    <source>
        <dbReference type="ARBA" id="ARBA00022840"/>
    </source>
</evidence>
<comment type="similarity">
    <text evidence="1">Belongs to the ABC transporter superfamily.</text>
</comment>
<keyword evidence="7" id="KW-1185">Reference proteome</keyword>
<feature type="domain" description="ABC transporter" evidence="5">
    <location>
        <begin position="8"/>
        <end position="239"/>
    </location>
</feature>
<evidence type="ECO:0000256" key="3">
    <source>
        <dbReference type="ARBA" id="ARBA00022741"/>
    </source>
</evidence>
<accession>A0ABZ1BU93</accession>
<dbReference type="PANTHER" id="PTHR42711">
    <property type="entry name" value="ABC TRANSPORTER ATP-BINDING PROTEIN"/>
    <property type="match status" value="1"/>
</dbReference>
<dbReference type="Pfam" id="PF00005">
    <property type="entry name" value="ABC_tran"/>
    <property type="match status" value="1"/>
</dbReference>
<keyword evidence="2" id="KW-0813">Transport</keyword>
<dbReference type="PROSITE" id="PS50893">
    <property type="entry name" value="ABC_TRANSPORTER_2"/>
    <property type="match status" value="1"/>
</dbReference>
<dbReference type="EMBL" id="CP141615">
    <property type="protein sequence ID" value="WRP16158.1"/>
    <property type="molecule type" value="Genomic_DNA"/>
</dbReference>
<name>A0ABZ1BU93_9FIRM</name>
<keyword evidence="4 6" id="KW-0067">ATP-binding</keyword>
<gene>
    <name evidence="6" type="ORF">U7230_08555</name>
</gene>
<dbReference type="InterPro" id="IPR050763">
    <property type="entry name" value="ABC_transporter_ATP-binding"/>
</dbReference>
<dbReference type="InterPro" id="IPR003439">
    <property type="entry name" value="ABC_transporter-like_ATP-bd"/>
</dbReference>
<dbReference type="RefSeq" id="WP_324715431.1">
    <property type="nucleotide sequence ID" value="NZ_CP141615.1"/>
</dbReference>
<evidence type="ECO:0000256" key="1">
    <source>
        <dbReference type="ARBA" id="ARBA00005417"/>
    </source>
</evidence>
<protein>
    <submittedName>
        <fullName evidence="6">ABC transporter ATP-binding protein</fullName>
    </submittedName>
</protein>
<dbReference type="Gene3D" id="3.40.50.300">
    <property type="entry name" value="P-loop containing nucleotide triphosphate hydrolases"/>
    <property type="match status" value="1"/>
</dbReference>
<dbReference type="PANTHER" id="PTHR42711:SF5">
    <property type="entry name" value="ABC TRANSPORTER ATP-BINDING PROTEIN NATA"/>
    <property type="match status" value="1"/>
</dbReference>
<evidence type="ECO:0000313" key="6">
    <source>
        <dbReference type="EMBL" id="WRP16158.1"/>
    </source>
</evidence>
<dbReference type="SUPFAM" id="SSF52540">
    <property type="entry name" value="P-loop containing nucleoside triphosphate hydrolases"/>
    <property type="match status" value="1"/>
</dbReference>
<reference evidence="6 7" key="1">
    <citation type="journal article" date="2024" name="Front. Microbiol.">
        <title>Novel thermophilic genera Geochorda gen. nov. and Carboxydochorda gen. nov. from the deep terrestrial subsurface reveal the ecophysiological diversity in the class Limnochordia.</title>
        <authorList>
            <person name="Karnachuk O.V."/>
            <person name="Lukina A.P."/>
            <person name="Avakyan M.R."/>
            <person name="Kadnikov V.V."/>
            <person name="Begmatov S."/>
            <person name="Beletsky A.V."/>
            <person name="Vlasova K.G."/>
            <person name="Novikov A.A."/>
            <person name="Shcherbakova V.A."/>
            <person name="Mardanov A.V."/>
            <person name="Ravin N.V."/>
        </authorList>
    </citation>
    <scope>NUCLEOTIDE SEQUENCE [LARGE SCALE GENOMIC DNA]</scope>
    <source>
        <strain evidence="6 7">L945</strain>
    </source>
</reference>
<proteinExistence type="inferred from homology"/>
<dbReference type="Proteomes" id="UP001332192">
    <property type="component" value="Chromosome"/>
</dbReference>
<dbReference type="InterPro" id="IPR003593">
    <property type="entry name" value="AAA+_ATPase"/>
</dbReference>
<sequence length="329" mass="37139">MGVERAAVEAHELRYRYEGGVEALRGVSLRVPAGQLFALLGPNGAGKTTLVHILCTLIPPVGGDARVAGYSVTEEPGRVRRQLGLVFQEPSLDERLTVWENLDFHARIYGVPRREAARRINELLELVELSTWRHAPARQLSRGMKRRLEVARAMVHRPSILVLDEPTVGLDVPTRTRLWQYLDRLRRHEGVTLFLTTHSMEEAEAAEQVVILDEGRAVAEGAPDELRHLAGGDTVMLRVDEEGEAEIKARWSAHLVSDGEWLTLKVDRAERFFESFMPQYGGRVKWVEVRRPSLESVFMTLTGKRLRDGPVDPREVLLAFGRRGGEHTR</sequence>